<keyword evidence="1" id="KW-0812">Transmembrane</keyword>
<feature type="transmembrane region" description="Helical" evidence="1">
    <location>
        <begin position="88"/>
        <end position="110"/>
    </location>
</feature>
<keyword evidence="1" id="KW-1133">Transmembrane helix</keyword>
<comment type="caution">
    <text evidence="2">The sequence shown here is derived from an EMBL/GenBank/DDBJ whole genome shotgun (WGS) entry which is preliminary data.</text>
</comment>
<gene>
    <name evidence="2" type="ORF">GCM10010307_63630</name>
</gene>
<keyword evidence="3" id="KW-1185">Reference proteome</keyword>
<feature type="transmembrane region" description="Helical" evidence="1">
    <location>
        <begin position="12"/>
        <end position="37"/>
    </location>
</feature>
<dbReference type="Proteomes" id="UP001500151">
    <property type="component" value="Unassembled WGS sequence"/>
</dbReference>
<dbReference type="EMBL" id="BAAASJ010000099">
    <property type="protein sequence ID" value="GAA2652675.1"/>
    <property type="molecule type" value="Genomic_DNA"/>
</dbReference>
<evidence type="ECO:0000313" key="3">
    <source>
        <dbReference type="Proteomes" id="UP001500151"/>
    </source>
</evidence>
<feature type="transmembrane region" description="Helical" evidence="1">
    <location>
        <begin position="58"/>
        <end position="82"/>
    </location>
</feature>
<evidence type="ECO:0000313" key="2">
    <source>
        <dbReference type="EMBL" id="GAA2652675.1"/>
    </source>
</evidence>
<protein>
    <submittedName>
        <fullName evidence="2">Uncharacterized protein</fullName>
    </submittedName>
</protein>
<organism evidence="2 3">
    <name type="scientific">Streptomyces vastus</name>
    <dbReference type="NCBI Taxonomy" id="285451"/>
    <lineage>
        <taxon>Bacteria</taxon>
        <taxon>Bacillati</taxon>
        <taxon>Actinomycetota</taxon>
        <taxon>Actinomycetes</taxon>
        <taxon>Kitasatosporales</taxon>
        <taxon>Streptomycetaceae</taxon>
        <taxon>Streptomyces</taxon>
    </lineage>
</organism>
<accession>A0ABN3RHZ1</accession>
<proteinExistence type="predicted"/>
<name>A0ABN3RHZ1_9ACTN</name>
<keyword evidence="1" id="KW-0472">Membrane</keyword>
<evidence type="ECO:0000256" key="1">
    <source>
        <dbReference type="SAM" id="Phobius"/>
    </source>
</evidence>
<sequence length="178" mass="18973">MDMRAFLEAATGFPTLLFTAALVVVVGFWVLVAFGAAGSDSFDADADADLDAWGMGGVPVAVAFSLLTVLAWFLSLGTAILLDAYVPSGILGGLLRLVVPLGVLLAAWRLTRLLVRSLRHLFPDEPEPPRHTEARIGDGTTLPDAAHDVEEPLRPMPHAAVLHSRDRADALCPRDRAA</sequence>
<reference evidence="2 3" key="1">
    <citation type="journal article" date="2019" name="Int. J. Syst. Evol. Microbiol.">
        <title>The Global Catalogue of Microorganisms (GCM) 10K type strain sequencing project: providing services to taxonomists for standard genome sequencing and annotation.</title>
        <authorList>
            <consortium name="The Broad Institute Genomics Platform"/>
            <consortium name="The Broad Institute Genome Sequencing Center for Infectious Disease"/>
            <person name="Wu L."/>
            <person name="Ma J."/>
        </authorList>
    </citation>
    <scope>NUCLEOTIDE SEQUENCE [LARGE SCALE GENOMIC DNA]</scope>
    <source>
        <strain evidence="2 3">JCM 4524</strain>
    </source>
</reference>